<dbReference type="PROSITE" id="PS00396">
    <property type="entry name" value="TOPO_IA_1"/>
    <property type="match status" value="1"/>
</dbReference>
<keyword evidence="4" id="KW-0479">Metal-binding</keyword>
<comment type="catalytic activity">
    <reaction evidence="1 9">
        <text>ATP-independent breakage of single-stranded DNA, followed by passage and rejoining.</text>
        <dbReference type="EC" id="5.6.2.1"/>
    </reaction>
</comment>
<comment type="caution">
    <text evidence="13">The sequence shown here is derived from an EMBL/GenBank/DDBJ whole genome shotgun (WGS) entry which is preliminary data.</text>
</comment>
<evidence type="ECO:0000256" key="6">
    <source>
        <dbReference type="ARBA" id="ARBA00023029"/>
    </source>
</evidence>
<evidence type="ECO:0000256" key="5">
    <source>
        <dbReference type="ARBA" id="ARBA00022842"/>
    </source>
</evidence>
<dbReference type="Gene3D" id="3.40.50.140">
    <property type="match status" value="1"/>
</dbReference>
<dbReference type="AlphaFoldDB" id="A0A4D9DI80"/>
<dbReference type="Pfam" id="PF01751">
    <property type="entry name" value="Toprim"/>
    <property type="match status" value="1"/>
</dbReference>
<dbReference type="Gene3D" id="1.10.290.10">
    <property type="entry name" value="Topoisomerase I, domain 4"/>
    <property type="match status" value="1"/>
</dbReference>
<dbReference type="FunFam" id="1.10.290.10:FF:000004">
    <property type="entry name" value="DNA topoisomerase 3"/>
    <property type="match status" value="1"/>
</dbReference>
<evidence type="ECO:0000256" key="10">
    <source>
        <dbReference type="SAM" id="MobiDB-lite"/>
    </source>
</evidence>
<dbReference type="Proteomes" id="UP000297703">
    <property type="component" value="Unassembled WGS sequence"/>
</dbReference>
<comment type="similarity">
    <text evidence="2 9">Belongs to the type IA topoisomerase family.</text>
</comment>
<evidence type="ECO:0000256" key="8">
    <source>
        <dbReference type="ARBA" id="ARBA00023235"/>
    </source>
</evidence>
<proteinExistence type="inferred from homology"/>
<dbReference type="OrthoDB" id="8300035at2759"/>
<evidence type="ECO:0000256" key="4">
    <source>
        <dbReference type="ARBA" id="ARBA00022723"/>
    </source>
</evidence>
<dbReference type="PRINTS" id="PR00417">
    <property type="entry name" value="PRTPISMRASEI"/>
</dbReference>
<evidence type="ECO:0000256" key="9">
    <source>
        <dbReference type="RuleBase" id="RU362092"/>
    </source>
</evidence>
<dbReference type="PANTHER" id="PTHR11390">
    <property type="entry name" value="PROKARYOTIC DNA TOPOISOMERASE"/>
    <property type="match status" value="1"/>
</dbReference>
<dbReference type="CDD" id="cd03362">
    <property type="entry name" value="TOPRIM_TopoIA_TopoIII"/>
    <property type="match status" value="1"/>
</dbReference>
<dbReference type="PROSITE" id="PS52039">
    <property type="entry name" value="TOPO_IA_2"/>
    <property type="match status" value="1"/>
</dbReference>
<dbReference type="Gene3D" id="2.70.20.10">
    <property type="entry name" value="Topoisomerase I, domain 3"/>
    <property type="match status" value="1"/>
</dbReference>
<dbReference type="SMART" id="SM00437">
    <property type="entry name" value="TOP1Ac"/>
    <property type="match status" value="1"/>
</dbReference>
<reference evidence="13 14" key="1">
    <citation type="submission" date="2019-04" db="EMBL/GenBank/DDBJ databases">
        <title>Draft genome of the big-headed turtle Platysternon megacephalum.</title>
        <authorList>
            <person name="Gong S."/>
        </authorList>
    </citation>
    <scope>NUCLEOTIDE SEQUENCE [LARGE SCALE GENOMIC DNA]</scope>
    <source>
        <strain evidence="13">DO16091913</strain>
        <tissue evidence="13">Muscle</tissue>
    </source>
</reference>
<dbReference type="InterPro" id="IPR013497">
    <property type="entry name" value="Topo_IA_cen"/>
</dbReference>
<dbReference type="GO" id="GO:0003917">
    <property type="term" value="F:DNA topoisomerase type I (single strand cut, ATP-independent) activity"/>
    <property type="evidence" value="ECO:0007669"/>
    <property type="project" value="UniProtKB-EC"/>
</dbReference>
<evidence type="ECO:0000313" key="14">
    <source>
        <dbReference type="Proteomes" id="UP000297703"/>
    </source>
</evidence>
<dbReference type="GO" id="GO:0006281">
    <property type="term" value="P:DNA repair"/>
    <property type="evidence" value="ECO:0007669"/>
    <property type="project" value="TreeGrafter"/>
</dbReference>
<dbReference type="GO" id="GO:0016829">
    <property type="term" value="F:lyase activity"/>
    <property type="evidence" value="ECO:0007669"/>
    <property type="project" value="UniProtKB-KW"/>
</dbReference>
<dbReference type="NCBIfam" id="NF005829">
    <property type="entry name" value="PRK07726.1"/>
    <property type="match status" value="1"/>
</dbReference>
<dbReference type="STRING" id="55544.A0A4D9DI80"/>
<evidence type="ECO:0000256" key="7">
    <source>
        <dbReference type="ARBA" id="ARBA00023125"/>
    </source>
</evidence>
<evidence type="ECO:0000256" key="2">
    <source>
        <dbReference type="ARBA" id="ARBA00009446"/>
    </source>
</evidence>
<evidence type="ECO:0000256" key="1">
    <source>
        <dbReference type="ARBA" id="ARBA00000213"/>
    </source>
</evidence>
<evidence type="ECO:0000313" key="13">
    <source>
        <dbReference type="EMBL" id="TFJ95897.1"/>
    </source>
</evidence>
<dbReference type="EMBL" id="QXTE01001015">
    <property type="protein sequence ID" value="TFJ95897.1"/>
    <property type="molecule type" value="Genomic_DNA"/>
</dbReference>
<evidence type="ECO:0000259" key="11">
    <source>
        <dbReference type="PROSITE" id="PS50880"/>
    </source>
</evidence>
<keyword evidence="7 9" id="KW-0238">DNA-binding</keyword>
<name>A0A4D9DI80_9SAUR</name>
<dbReference type="Gene3D" id="3.30.65.10">
    <property type="entry name" value="Bacterial Topoisomerase I, domain 1"/>
    <property type="match status" value="1"/>
</dbReference>
<evidence type="ECO:0000259" key="12">
    <source>
        <dbReference type="PROSITE" id="PS52039"/>
    </source>
</evidence>
<dbReference type="InterPro" id="IPR034144">
    <property type="entry name" value="TOPRIM_TopoIII"/>
</dbReference>
<dbReference type="GO" id="GO:0003677">
    <property type="term" value="F:DNA binding"/>
    <property type="evidence" value="ECO:0007669"/>
    <property type="project" value="UniProtKB-KW"/>
</dbReference>
<dbReference type="InterPro" id="IPR023405">
    <property type="entry name" value="Topo_IA_core_domain"/>
</dbReference>
<comment type="function">
    <text evidence="9">Introduces a single-strand break via transesterification at a target site in duplex DNA. Releases the supercoiling and torsional tension of DNA introduced during the DNA replication and transcription by transiently cleaving and rejoining one strand of the DNA duplex. The scissile phosphodiester is attacked by the catalytic tyrosine of the enzyme, resulting in the formation of a DNA-(5'-phosphotyrosyl)-enzyme intermediate and the expulsion of a 3'-OH DNA strand.</text>
</comment>
<feature type="domain" description="Topo IA-type catalytic" evidence="12">
    <location>
        <begin position="152"/>
        <end position="609"/>
    </location>
</feature>
<dbReference type="PROSITE" id="PS50880">
    <property type="entry name" value="TOPRIM"/>
    <property type="match status" value="1"/>
</dbReference>
<sequence length="690" mass="75115">MRLFIAEKPSLAAAIAAQLPGTATKTRTHIEVGNDIVTWCVGHILEQFMPEDYDASLKQWRAESLPIAPAQWKLKIKDGMQGQVKAIGDLLKKADAVVNAGDPDREGQLLVDEVLLYLGNRKPVQRVLVSDYNEAPVKKALASIKSNNDPQFRGWYESALARSRFDWLFGLNLTRAYTLAARRIGYEGVLSVGRVQTPTLGLVVGRDLAIENFKPIPFYTLTATVQHANGTFAANWRAKPGQTGLDDEGRLIDAATAQALATRLTGKSARIEKYEKKPANENAPLPFSLSSLQMAANDRYGLTAQQVLDICQALYETHKLTTYPRTDCNYLSEAQHADAATIIGVVTANLPELATVAKKADTSRKSPAFNDSKVTAHHAIVPTSRRMDAASLNDNERKVYDMVVRTYLAQFFPPSQFLKTDIEVAIDGEKFTAKGKTPVSAGWREIYAQPEPEGEDADSEDDDKQALPAMNQGDAAQCKQCVANNRKTTPPQRFTEKLLLAAMVDIHKYVDDPAAKARLKEGQGIGTEATRAGIIEELKKRGFIGQLKAGSKQIVSTPAGRGLIAALPAHAKNPALTGICEQALDMVAAGRLSGDDFIARNMQLITKLVTDASSATLNVPVAPTFPCPDCKTGQLKKRNGKNGAFWSCSNWNAEPKCSAAYDDFRGKPNFNPKPKGGFAKKAPAKKAQPK</sequence>
<dbReference type="InterPro" id="IPR005738">
    <property type="entry name" value="TopoIII"/>
</dbReference>
<dbReference type="InterPro" id="IPR003601">
    <property type="entry name" value="Topo_IA_2"/>
</dbReference>
<dbReference type="GO" id="GO:0006310">
    <property type="term" value="P:DNA recombination"/>
    <property type="evidence" value="ECO:0007669"/>
    <property type="project" value="TreeGrafter"/>
</dbReference>
<dbReference type="InterPro" id="IPR000380">
    <property type="entry name" value="Topo_IA"/>
</dbReference>
<dbReference type="InterPro" id="IPR013825">
    <property type="entry name" value="Topo_IA_cen_sub2"/>
</dbReference>
<dbReference type="CDD" id="cd00186">
    <property type="entry name" value="TOP1Ac"/>
    <property type="match status" value="1"/>
</dbReference>
<dbReference type="EC" id="5.6.2.1" evidence="3 9"/>
<dbReference type="InterPro" id="IPR013824">
    <property type="entry name" value="Topo_IA_cen_sub1"/>
</dbReference>
<dbReference type="SMART" id="SM00436">
    <property type="entry name" value="TOP1Bc"/>
    <property type="match status" value="1"/>
</dbReference>
<dbReference type="SUPFAM" id="SSF56712">
    <property type="entry name" value="Prokaryotic type I DNA topoisomerase"/>
    <property type="match status" value="1"/>
</dbReference>
<dbReference type="InterPro" id="IPR006171">
    <property type="entry name" value="TOPRIM_dom"/>
</dbReference>
<evidence type="ECO:0000256" key="3">
    <source>
        <dbReference type="ARBA" id="ARBA00012891"/>
    </source>
</evidence>
<reference evidence="13 14" key="2">
    <citation type="submission" date="2019-04" db="EMBL/GenBank/DDBJ databases">
        <title>The genome sequence of big-headed turtle.</title>
        <authorList>
            <person name="Gong S."/>
        </authorList>
    </citation>
    <scope>NUCLEOTIDE SEQUENCE [LARGE SCALE GENOMIC DNA]</scope>
    <source>
        <strain evidence="13">DO16091913</strain>
        <tissue evidence="13">Muscle</tissue>
    </source>
</reference>
<keyword evidence="6 9" id="KW-0799">Topoisomerase</keyword>
<protein>
    <recommendedName>
        <fullName evidence="3 9">DNA topoisomerase</fullName>
        <ecNumber evidence="3 9">5.6.2.1</ecNumber>
    </recommendedName>
</protein>
<feature type="compositionally biased region" description="Low complexity" evidence="10">
    <location>
        <begin position="672"/>
        <end position="681"/>
    </location>
</feature>
<dbReference type="NCBIfam" id="TIGR01056">
    <property type="entry name" value="topB"/>
    <property type="match status" value="1"/>
</dbReference>
<keyword evidence="5" id="KW-0460">Magnesium</keyword>
<dbReference type="PANTHER" id="PTHR11390:SF21">
    <property type="entry name" value="DNA TOPOISOMERASE 3-ALPHA"/>
    <property type="match status" value="1"/>
</dbReference>
<dbReference type="Pfam" id="PF01131">
    <property type="entry name" value="Topoisom_bac"/>
    <property type="match status" value="1"/>
</dbReference>
<dbReference type="InterPro" id="IPR023406">
    <property type="entry name" value="Topo_IA_AS"/>
</dbReference>
<gene>
    <name evidence="13" type="ORF">DR999_PMT22375</name>
</gene>
<organism evidence="13 14">
    <name type="scientific">Platysternon megacephalum</name>
    <name type="common">big-headed turtle</name>
    <dbReference type="NCBI Taxonomy" id="55544"/>
    <lineage>
        <taxon>Eukaryota</taxon>
        <taxon>Metazoa</taxon>
        <taxon>Chordata</taxon>
        <taxon>Craniata</taxon>
        <taxon>Vertebrata</taxon>
        <taxon>Euteleostomi</taxon>
        <taxon>Archelosauria</taxon>
        <taxon>Testudinata</taxon>
        <taxon>Testudines</taxon>
        <taxon>Cryptodira</taxon>
        <taxon>Durocryptodira</taxon>
        <taxon>Testudinoidea</taxon>
        <taxon>Platysternidae</taxon>
        <taxon>Platysternon</taxon>
    </lineage>
</organism>
<dbReference type="InterPro" id="IPR013826">
    <property type="entry name" value="Topo_IA_cen_sub3"/>
</dbReference>
<dbReference type="Gene3D" id="1.10.460.10">
    <property type="entry name" value="Topoisomerase I, domain 2"/>
    <property type="match status" value="1"/>
</dbReference>
<accession>A0A4D9DI80</accession>
<dbReference type="InterPro" id="IPR003602">
    <property type="entry name" value="Topo_IA_DNA-bd_dom"/>
</dbReference>
<dbReference type="GO" id="GO:0046872">
    <property type="term" value="F:metal ion binding"/>
    <property type="evidence" value="ECO:0007669"/>
    <property type="project" value="UniProtKB-KW"/>
</dbReference>
<dbReference type="GO" id="GO:0006265">
    <property type="term" value="P:DNA topological change"/>
    <property type="evidence" value="ECO:0007669"/>
    <property type="project" value="InterPro"/>
</dbReference>
<feature type="domain" description="Toprim" evidence="11">
    <location>
        <begin position="1"/>
        <end position="133"/>
    </location>
</feature>
<dbReference type="SMART" id="SM00493">
    <property type="entry name" value="TOPRIM"/>
    <property type="match status" value="1"/>
</dbReference>
<keyword evidence="13" id="KW-0456">Lyase</keyword>
<keyword evidence="8 9" id="KW-0413">Isomerase</keyword>
<keyword evidence="14" id="KW-1185">Reference proteome</keyword>
<feature type="region of interest" description="Disordered" evidence="10">
    <location>
        <begin position="668"/>
        <end position="690"/>
    </location>
</feature>